<dbReference type="EMBL" id="LRPB01000034">
    <property type="protein sequence ID" value="KYG83145.1"/>
    <property type="molecule type" value="Genomic_DNA"/>
</dbReference>
<dbReference type="RefSeq" id="WP_062301857.1">
    <property type="nucleotide sequence ID" value="NZ_LRPB01000034.1"/>
</dbReference>
<organism evidence="1 2">
    <name type="scientific">Roseivirga seohaensis</name>
    <dbReference type="NCBI Taxonomy" id="1914963"/>
    <lineage>
        <taxon>Bacteria</taxon>
        <taxon>Pseudomonadati</taxon>
        <taxon>Bacteroidota</taxon>
        <taxon>Cytophagia</taxon>
        <taxon>Cytophagales</taxon>
        <taxon>Roseivirgaceae</taxon>
        <taxon>Roseivirga</taxon>
    </lineage>
</organism>
<proteinExistence type="predicted"/>
<dbReference type="Proteomes" id="UP000075663">
    <property type="component" value="Unassembled WGS sequence"/>
</dbReference>
<sequence length="121" mass="13277">MSRATINRIAVFSILLVIVFVSARRIYLNSQDQLYTVGQINRIISPSKGGLSAIFSYEIDNQEYSGTVKIYKYEDVAVSGAKFIASVPKGYSAAGIMLLDLPVPDGIEAPQDGWKKKPAFD</sequence>
<accession>A0A150XWZ5</accession>
<gene>
    <name evidence="1" type="ORF">AWW67_06910</name>
</gene>
<protein>
    <submittedName>
        <fullName evidence="1">Uncharacterized protein</fullName>
    </submittedName>
</protein>
<evidence type="ECO:0000313" key="2">
    <source>
        <dbReference type="Proteomes" id="UP000075663"/>
    </source>
</evidence>
<dbReference type="AlphaFoldDB" id="A0A150XWZ5"/>
<name>A0A150XWZ5_9BACT</name>
<reference evidence="1 2" key="1">
    <citation type="submission" date="2016-01" db="EMBL/GenBank/DDBJ databases">
        <title>Genome sequencing of Roseivirga seohaensis SW-152.</title>
        <authorList>
            <person name="Selvaratnam C."/>
            <person name="Thevarajoo S."/>
            <person name="Goh K.M."/>
            <person name="Ee R."/>
            <person name="Chan K.-G."/>
            <person name="Chong C.S."/>
        </authorList>
    </citation>
    <scope>NUCLEOTIDE SEQUENCE [LARGE SCALE GENOMIC DNA]</scope>
    <source>
        <strain evidence="1 2">SW-152</strain>
    </source>
</reference>
<comment type="caution">
    <text evidence="1">The sequence shown here is derived from an EMBL/GenBank/DDBJ whole genome shotgun (WGS) entry which is preliminary data.</text>
</comment>
<evidence type="ECO:0000313" key="1">
    <source>
        <dbReference type="EMBL" id="KYG83145.1"/>
    </source>
</evidence>